<dbReference type="Proteomes" id="UP000800097">
    <property type="component" value="Unassembled WGS sequence"/>
</dbReference>
<dbReference type="AlphaFoldDB" id="A0A6A6JWL1"/>
<name>A0A6A6JWL1_WESOR</name>
<gene>
    <name evidence="1" type="ORF">EI97DRAFT_455050</name>
</gene>
<accession>A0A6A6JWL1</accession>
<dbReference type="RefSeq" id="XP_033657664.1">
    <property type="nucleotide sequence ID" value="XM_033800608.1"/>
</dbReference>
<evidence type="ECO:0000313" key="2">
    <source>
        <dbReference type="Proteomes" id="UP000800097"/>
    </source>
</evidence>
<keyword evidence="2" id="KW-1185">Reference proteome</keyword>
<reference evidence="1" key="1">
    <citation type="journal article" date="2020" name="Stud. Mycol.">
        <title>101 Dothideomycetes genomes: a test case for predicting lifestyles and emergence of pathogens.</title>
        <authorList>
            <person name="Haridas S."/>
            <person name="Albert R."/>
            <person name="Binder M."/>
            <person name="Bloem J."/>
            <person name="Labutti K."/>
            <person name="Salamov A."/>
            <person name="Andreopoulos B."/>
            <person name="Baker S."/>
            <person name="Barry K."/>
            <person name="Bills G."/>
            <person name="Bluhm B."/>
            <person name="Cannon C."/>
            <person name="Castanera R."/>
            <person name="Culley D."/>
            <person name="Daum C."/>
            <person name="Ezra D."/>
            <person name="Gonzalez J."/>
            <person name="Henrissat B."/>
            <person name="Kuo A."/>
            <person name="Liang C."/>
            <person name="Lipzen A."/>
            <person name="Lutzoni F."/>
            <person name="Magnuson J."/>
            <person name="Mondo S."/>
            <person name="Nolan M."/>
            <person name="Ohm R."/>
            <person name="Pangilinan J."/>
            <person name="Park H.-J."/>
            <person name="Ramirez L."/>
            <person name="Alfaro M."/>
            <person name="Sun H."/>
            <person name="Tritt A."/>
            <person name="Yoshinaga Y."/>
            <person name="Zwiers L.-H."/>
            <person name="Turgeon B."/>
            <person name="Goodwin S."/>
            <person name="Spatafora J."/>
            <person name="Crous P."/>
            <person name="Grigoriev I."/>
        </authorList>
    </citation>
    <scope>NUCLEOTIDE SEQUENCE</scope>
    <source>
        <strain evidence="1">CBS 379.55</strain>
    </source>
</reference>
<evidence type="ECO:0000313" key="1">
    <source>
        <dbReference type="EMBL" id="KAF2280126.1"/>
    </source>
</evidence>
<dbReference type="GeneID" id="54553783"/>
<dbReference type="EMBL" id="ML986485">
    <property type="protein sequence ID" value="KAF2280126.1"/>
    <property type="molecule type" value="Genomic_DNA"/>
</dbReference>
<proteinExistence type="predicted"/>
<protein>
    <submittedName>
        <fullName evidence="1">Uncharacterized protein</fullName>
    </submittedName>
</protein>
<organism evidence="1 2">
    <name type="scientific">Westerdykella ornata</name>
    <dbReference type="NCBI Taxonomy" id="318751"/>
    <lineage>
        <taxon>Eukaryota</taxon>
        <taxon>Fungi</taxon>
        <taxon>Dikarya</taxon>
        <taxon>Ascomycota</taxon>
        <taxon>Pezizomycotina</taxon>
        <taxon>Dothideomycetes</taxon>
        <taxon>Pleosporomycetidae</taxon>
        <taxon>Pleosporales</taxon>
        <taxon>Sporormiaceae</taxon>
        <taxon>Westerdykella</taxon>
    </lineage>
</organism>
<sequence length="239" mass="27998">MYILTLDDPLQTTLRDHDLVLENFFLYMQRYAPVKPVKPVKADYCSPALLSMANLWRLHRRTVPYLTHVLADERKEEGLDMSLPWFWGPSPNIVKNPHLNQARLEAVETVRGHIETMRLGFPTQSMLEYVLLPAAVCAEMRQAEEAEGKGYGQGPDEIVILPKDLFWGAHILMVLARHMRWDEGRFRRYFLNKGNPYDDRTVFGENEAKRLSDALLEREKWVTRRFARAWNRIEDEKEG</sequence>